<keyword evidence="10" id="KW-1185">Reference proteome</keyword>
<sequence>MISNYLKTLIRTFKKNKLATAINLVGLTVAFTCATLLLLRVYNEFSFDRFHQDKDRIYKVYRSANAPQGEQLRAKFPFPVTEAIKKENAGVEKASLISDGDGQGIRYKDKTVNLGVNLVDADFLNIFSFPVRSGNRQNALASPNSVVLTNQAAKAVFGTEDPVGKPVEININGKWVKLVVAAVLEDLPQNTSLSFEILARTELHPDYTVAKHKWDWTSSDLYVKLSAGVTQEDFEKSIGSLIQKYYLEDLDYMKRDGYKPYANGDYMRLHLLPVTQLHFNTQVGAPDAISRSFFYVLLLVSCGILLIACFNFVNLNIGISFNRTREIGVRKCLGAQRKQVWLQVWSESFFLILLSMIAGVGFSLALIRPFNELFGATVNAALLGRPLVILFFFLLAIGISLLASAYPSALMARLKAAEVLKGKLVIKGRGSLRDTLIILQFVMATVLICVTVIIYQQFQYLRKAPLGYDTHALISIPVDATRQDNRVVAKMRSLLAAQPSIVSVSGTSVNLGMGKDGGSNKWTHGFNFNGRSVRTNVLWGDYDIMKTLGIALKEGRDFLSSYASDTANNVIITERMQAQLGIKNPVGQSFLADSAEAPWTIIGVIPDFQLYSMYNKREPLTIRMSPAEPAKYLLIRVVTTNPSATMDLVKKMYKEVDPHADFNGSYVTENVDRWYRAEERLSRMFTAAAAVAIVLSCMGLFGMAFIVVGQRTKEIGIRKVLGASVGNISTWISSAFIKPVIIAIIIAIPIAFWILNKWLQHFTYRITISWWVFAAAGITSICIATITVGMQALKAASANPVKSLRTE</sequence>
<dbReference type="PANTHER" id="PTHR30572">
    <property type="entry name" value="MEMBRANE COMPONENT OF TRANSPORTER-RELATED"/>
    <property type="match status" value="1"/>
</dbReference>
<feature type="transmembrane region" description="Helical" evidence="6">
    <location>
        <begin position="730"/>
        <end position="756"/>
    </location>
</feature>
<feature type="transmembrane region" description="Helical" evidence="6">
    <location>
        <begin position="293"/>
        <end position="319"/>
    </location>
</feature>
<feature type="transmembrane region" description="Helical" evidence="6">
    <location>
        <begin position="685"/>
        <end position="709"/>
    </location>
</feature>
<feature type="domain" description="ABC3 transporter permease C-terminal" evidence="7">
    <location>
        <begin position="299"/>
        <end position="414"/>
    </location>
</feature>
<evidence type="ECO:0000259" key="8">
    <source>
        <dbReference type="Pfam" id="PF12704"/>
    </source>
</evidence>
<feature type="domain" description="ABC3 transporter permease C-terminal" evidence="7">
    <location>
        <begin position="688"/>
        <end position="800"/>
    </location>
</feature>
<dbReference type="EMBL" id="JAJNEC010000002">
    <property type="protein sequence ID" value="MCD2421347.1"/>
    <property type="molecule type" value="Genomic_DNA"/>
</dbReference>
<feature type="domain" description="MacB-like periplasmic core" evidence="8">
    <location>
        <begin position="444"/>
        <end position="612"/>
    </location>
</feature>
<dbReference type="InterPro" id="IPR050250">
    <property type="entry name" value="Macrolide_Exporter_MacB"/>
</dbReference>
<feature type="transmembrane region" description="Helical" evidence="6">
    <location>
        <begin position="21"/>
        <end position="42"/>
    </location>
</feature>
<keyword evidence="2" id="KW-1003">Cell membrane</keyword>
<evidence type="ECO:0000256" key="6">
    <source>
        <dbReference type="SAM" id="Phobius"/>
    </source>
</evidence>
<proteinExistence type="predicted"/>
<dbReference type="Pfam" id="PF02687">
    <property type="entry name" value="FtsX"/>
    <property type="match status" value="2"/>
</dbReference>
<accession>A0ABS8PJS1</accession>
<evidence type="ECO:0000313" key="9">
    <source>
        <dbReference type="EMBL" id="MCD2421347.1"/>
    </source>
</evidence>
<protein>
    <submittedName>
        <fullName evidence="9">ABC transporter permease</fullName>
    </submittedName>
</protein>
<keyword evidence="4 6" id="KW-1133">Transmembrane helix</keyword>
<gene>
    <name evidence="9" type="ORF">LQ567_01135</name>
</gene>
<dbReference type="PANTHER" id="PTHR30572:SF18">
    <property type="entry name" value="ABC-TYPE MACROLIDE FAMILY EXPORT SYSTEM PERMEASE COMPONENT 2"/>
    <property type="match status" value="1"/>
</dbReference>
<feature type="transmembrane region" description="Helical" evidence="6">
    <location>
        <begin position="435"/>
        <end position="455"/>
    </location>
</feature>
<name>A0ABS8PJS1_9BACT</name>
<dbReference type="InterPro" id="IPR003838">
    <property type="entry name" value="ABC3_permease_C"/>
</dbReference>
<evidence type="ECO:0000256" key="4">
    <source>
        <dbReference type="ARBA" id="ARBA00022989"/>
    </source>
</evidence>
<feature type="transmembrane region" description="Helical" evidence="6">
    <location>
        <begin position="340"/>
        <end position="367"/>
    </location>
</feature>
<evidence type="ECO:0000256" key="5">
    <source>
        <dbReference type="ARBA" id="ARBA00023136"/>
    </source>
</evidence>
<comment type="subcellular location">
    <subcellularLocation>
        <location evidence="1">Cell membrane</location>
        <topology evidence="1">Multi-pass membrane protein</topology>
    </subcellularLocation>
</comment>
<keyword evidence="3 6" id="KW-0812">Transmembrane</keyword>
<feature type="transmembrane region" description="Helical" evidence="6">
    <location>
        <begin position="387"/>
        <end position="414"/>
    </location>
</feature>
<feature type="domain" description="MacB-like periplasmic core" evidence="8">
    <location>
        <begin position="20"/>
        <end position="239"/>
    </location>
</feature>
<evidence type="ECO:0000256" key="1">
    <source>
        <dbReference type="ARBA" id="ARBA00004651"/>
    </source>
</evidence>
<comment type="caution">
    <text evidence="9">The sequence shown here is derived from an EMBL/GenBank/DDBJ whole genome shotgun (WGS) entry which is preliminary data.</text>
</comment>
<evidence type="ECO:0000256" key="3">
    <source>
        <dbReference type="ARBA" id="ARBA00022692"/>
    </source>
</evidence>
<dbReference type="RefSeq" id="WP_231002253.1">
    <property type="nucleotide sequence ID" value="NZ_JAJNEC010000002.1"/>
</dbReference>
<dbReference type="Pfam" id="PF12704">
    <property type="entry name" value="MacB_PCD"/>
    <property type="match status" value="2"/>
</dbReference>
<feature type="transmembrane region" description="Helical" evidence="6">
    <location>
        <begin position="768"/>
        <end position="793"/>
    </location>
</feature>
<evidence type="ECO:0000313" key="10">
    <source>
        <dbReference type="Proteomes" id="UP001199816"/>
    </source>
</evidence>
<dbReference type="InterPro" id="IPR025857">
    <property type="entry name" value="MacB_PCD"/>
</dbReference>
<keyword evidence="5 6" id="KW-0472">Membrane</keyword>
<dbReference type="Proteomes" id="UP001199816">
    <property type="component" value="Unassembled WGS sequence"/>
</dbReference>
<evidence type="ECO:0000256" key="2">
    <source>
        <dbReference type="ARBA" id="ARBA00022475"/>
    </source>
</evidence>
<organism evidence="9 10">
    <name type="scientific">Niabella pedocola</name>
    <dbReference type="NCBI Taxonomy" id="1752077"/>
    <lineage>
        <taxon>Bacteria</taxon>
        <taxon>Pseudomonadati</taxon>
        <taxon>Bacteroidota</taxon>
        <taxon>Chitinophagia</taxon>
        <taxon>Chitinophagales</taxon>
        <taxon>Chitinophagaceae</taxon>
        <taxon>Niabella</taxon>
    </lineage>
</organism>
<reference evidence="9 10" key="1">
    <citation type="submission" date="2021-11" db="EMBL/GenBank/DDBJ databases">
        <title>Genomic of Niabella pedocola.</title>
        <authorList>
            <person name="Wu T."/>
        </authorList>
    </citation>
    <scope>NUCLEOTIDE SEQUENCE [LARGE SCALE GENOMIC DNA]</scope>
    <source>
        <strain evidence="9 10">JCM 31011</strain>
    </source>
</reference>
<evidence type="ECO:0000259" key="7">
    <source>
        <dbReference type="Pfam" id="PF02687"/>
    </source>
</evidence>